<proteinExistence type="predicted"/>
<feature type="non-terminal residue" evidence="1">
    <location>
        <position position="89"/>
    </location>
</feature>
<protein>
    <submittedName>
        <fullName evidence="1">PP1-like Ser/Thr protein phosphatase</fullName>
    </submittedName>
</protein>
<organism evidence="1">
    <name type="scientific">Caenorhabditis elegans</name>
    <dbReference type="NCBI Taxonomy" id="6239"/>
    <lineage>
        <taxon>Eukaryota</taxon>
        <taxon>Metazoa</taxon>
        <taxon>Ecdysozoa</taxon>
        <taxon>Nematoda</taxon>
        <taxon>Chromadorea</taxon>
        <taxon>Rhabditida</taxon>
        <taxon>Rhabditina</taxon>
        <taxon>Rhabditomorpha</taxon>
        <taxon>Rhabditoidea</taxon>
        <taxon>Rhabditidae</taxon>
        <taxon>Peloderinae</taxon>
        <taxon>Caenorhabditis</taxon>
    </lineage>
</organism>
<sequence length="89" mass="9374">VRILKPSVSCSVSRSSEFLDLVELKNFQFNIIPGTQKTSLCSAETTNAQPSTVSTDSTKNATAVTNPLVSGPNSKIPSTGCLFVVSLDP</sequence>
<dbReference type="EMBL" id="Z77738">
    <property type="protein sequence ID" value="CAB01297.1"/>
    <property type="molecule type" value="Genomic_DNA"/>
</dbReference>
<dbReference type="PIR" id="T42019">
    <property type="entry name" value="T42019"/>
</dbReference>
<name>Q94376_CAEEL</name>
<dbReference type="AlphaFoldDB" id="Q94376"/>
<evidence type="ECO:0000313" key="1">
    <source>
        <dbReference type="EMBL" id="CAB01297.1"/>
    </source>
</evidence>
<feature type="non-terminal residue" evidence="1">
    <location>
        <position position="1"/>
    </location>
</feature>
<reference evidence="1" key="1">
    <citation type="submission" date="1996-07" db="EMBL/GenBank/DDBJ databases">
        <title>The catalytic subunits of Ser/Thr protein phosphatases from Caenorhabditis elegans: A biochemical and molecular biological survey.</title>
        <authorList>
            <person name="Zeke T."/>
            <person name="Gergely P."/>
            <person name="Dombradi V."/>
        </authorList>
    </citation>
    <scope>NUCLEOTIDE SEQUENCE</scope>
</reference>
<accession>Q94376</accession>